<keyword evidence="1" id="KW-0732">Signal</keyword>
<protein>
    <submittedName>
        <fullName evidence="2">Uncharacterized protein</fullName>
    </submittedName>
</protein>
<feature type="signal peptide" evidence="1">
    <location>
        <begin position="1"/>
        <end position="22"/>
    </location>
</feature>
<organism evidence="2 3">
    <name type="scientific">Pontibacter akesuensis</name>
    <dbReference type="NCBI Taxonomy" id="388950"/>
    <lineage>
        <taxon>Bacteria</taxon>
        <taxon>Pseudomonadati</taxon>
        <taxon>Bacteroidota</taxon>
        <taxon>Cytophagia</taxon>
        <taxon>Cytophagales</taxon>
        <taxon>Hymenobacteraceae</taxon>
        <taxon>Pontibacter</taxon>
    </lineage>
</organism>
<evidence type="ECO:0000313" key="3">
    <source>
        <dbReference type="Proteomes" id="UP000182491"/>
    </source>
</evidence>
<dbReference type="EMBL" id="FPCA01000008">
    <property type="protein sequence ID" value="SFV00524.1"/>
    <property type="molecule type" value="Genomic_DNA"/>
</dbReference>
<dbReference type="Proteomes" id="UP000182491">
    <property type="component" value="Unassembled WGS sequence"/>
</dbReference>
<evidence type="ECO:0000256" key="1">
    <source>
        <dbReference type="SAM" id="SignalP"/>
    </source>
</evidence>
<keyword evidence="3" id="KW-1185">Reference proteome</keyword>
<dbReference type="Pfam" id="PF20475">
    <property type="entry name" value="DUF6717"/>
    <property type="match status" value="1"/>
</dbReference>
<dbReference type="InterPro" id="IPR046562">
    <property type="entry name" value="DUF6717"/>
</dbReference>
<gene>
    <name evidence="2" type="ORF">SAMN04487941_4066</name>
</gene>
<dbReference type="AlphaFoldDB" id="A0A1I7KT52"/>
<sequence length="133" mass="14744">MLVLLQIALLCAVLMVWNKASADTTIFTFYKESHGTWYIDLPDYPGPKGNLAMVAGADDMLDYLAKGGNRVTVEMSEQPFSGALAMEQTRLGEPGGGAYYKPRNHSIQSVWLCDVTLFALGKFPEKIYFRAVE</sequence>
<dbReference type="STRING" id="388950.GCA_001611675_03233"/>
<feature type="chain" id="PRO_5010173270" evidence="1">
    <location>
        <begin position="23"/>
        <end position="133"/>
    </location>
</feature>
<proteinExistence type="predicted"/>
<evidence type="ECO:0000313" key="2">
    <source>
        <dbReference type="EMBL" id="SFV00524.1"/>
    </source>
</evidence>
<accession>A0A1I7KT52</accession>
<name>A0A1I7KT52_9BACT</name>
<reference evidence="3" key="1">
    <citation type="submission" date="2016-10" db="EMBL/GenBank/DDBJ databases">
        <authorList>
            <person name="Varghese N."/>
        </authorList>
    </citation>
    <scope>NUCLEOTIDE SEQUENCE [LARGE SCALE GENOMIC DNA]</scope>
    <source>
        <strain evidence="3">DSM 18820</strain>
    </source>
</reference>